<organism evidence="1">
    <name type="scientific">Sorangium cellulosum</name>
    <name type="common">Polyangium cellulosum</name>
    <dbReference type="NCBI Taxonomy" id="56"/>
    <lineage>
        <taxon>Bacteria</taxon>
        <taxon>Pseudomonadati</taxon>
        <taxon>Myxococcota</taxon>
        <taxon>Polyangia</taxon>
        <taxon>Polyangiales</taxon>
        <taxon>Polyangiaceae</taxon>
        <taxon>Sorangium</taxon>
    </lineage>
</organism>
<dbReference type="EMBL" id="AF210843">
    <property type="protein sequence ID" value="AAF26904.1"/>
    <property type="molecule type" value="Genomic_DNA"/>
</dbReference>
<sequence>ASLDALFARATSARVLDDGHGRATERHVLAEARGIEDLRALREHLRIQEGGPSFHCMCLGDLTVELLAHDQPLASISFHHARSLRHPDWTSDAMLVDGPALVRWLAARGAPGPLREYEEERERARTAQEARRLWLAAAPPCFAPDLPRFEDDANGLPLGPMSPEVAEAERRLRASYATPELACAALLAWLGTGAGPWSGYPAYEMLPENLLLGFGLPTAIAAASAPGTSEAALRGAARLFASWEVVSSKKSQLGNIPEALWERLRTIVRAMGNADNLSRFERAEAIAAEVRRLRAQPAPFAAGAGLAVAGVSSSGRLSGLVTDGDALYSGDGNDIVMFQPGRISPVVLLAGTDPFFELAPPLSQMLFVAHANAGTISKVLTEGSPLIVMARNQARPMSLVHARGFMAWVNQAMVPDPERGAPFVVQRSTIMEFEHPTPRCLHEPAGSAFSLACDEEHLYWCELSAGRLELWRHPHHRPGAPSRFAYLGEHPIAATWYPSLTLNATHVLWADPDRRAILGVDKRTGVEPIVLAETRHPPAHVVSEDRDIFALTGQPDSRDWHVEHIRSGASTVVADYQRQLWDRPDMVLNRRGLFFTTNDRILTLARS</sequence>
<accession>Q9L8D4</accession>
<name>Q9L8D4_SORCE</name>
<protein>
    <submittedName>
        <fullName evidence="1">Uncharacterized protein</fullName>
    </submittedName>
</protein>
<feature type="non-terminal residue" evidence="1">
    <location>
        <position position="1"/>
    </location>
</feature>
<evidence type="ECO:0000313" key="1">
    <source>
        <dbReference type="EMBL" id="AAF26904.1"/>
    </source>
</evidence>
<reference evidence="1" key="1">
    <citation type="journal article" date="2000" name="Chem. Biol.">
        <title>The biosynthetic gene cluster for the microtubule-stabilizing agents epothilones A and B from Sorangium cellulosum So ce90.</title>
        <authorList>
            <person name="Molnar I."/>
            <person name="Schupp T."/>
            <person name="Ono M."/>
            <person name="Zirkle R.E."/>
            <person name="Milnamow M."/>
            <person name="Nowak-Thompson B."/>
            <person name="Engel N."/>
            <person name="Toupet C."/>
            <person name="Stratmann A."/>
            <person name="Cyr D.D."/>
            <person name="Gorlach J."/>
            <person name="Mayo J.M."/>
            <person name="Hu A."/>
            <person name="Goff S."/>
            <person name="Schmid J."/>
            <person name="Ligon J.M."/>
        </authorList>
    </citation>
    <scope>NUCLEOTIDE SEQUENCE</scope>
    <source>
        <strain evidence="1">So ce90</strain>
    </source>
</reference>
<dbReference type="SUPFAM" id="SSF63825">
    <property type="entry name" value="YWTD domain"/>
    <property type="match status" value="1"/>
</dbReference>
<dbReference type="AlphaFoldDB" id="Q9L8D4"/>
<proteinExistence type="predicted"/>